<name>A0A172TI23_9BACL</name>
<dbReference type="InterPro" id="IPR037923">
    <property type="entry name" value="HTH-like"/>
</dbReference>
<dbReference type="OrthoDB" id="345364at2"/>
<dbReference type="STRING" id="1178515.SY83_09280"/>
<dbReference type="InterPro" id="IPR050204">
    <property type="entry name" value="AraC_XylS_family_regulators"/>
</dbReference>
<dbReference type="AlphaFoldDB" id="A0A172TI23"/>
<sequence>MMEPVSYNLRNPSWPAGWMQLEYMGYAEERCGTYQWDGLLRKDRSVVFQYTLSGQGKLEKDGVVRTINPGEAMMLIFPERVKYYVDLDTSDHWSFLWLQASGADAYRYWIRFIREWGHIVTLPLDSEPILRMKEMLAELSLGEKKDPYALSCSLYEWILLLLRQSQPAGHNEHFPSHESGQDSVDLLKQYIDIHYTDPRLCLDSMAEVAHLSKVYMCQMFKKRFGIAPMSYVQQLKLAQAARALVEEERQVSEVAVTSGFENASYFGKAFRARFGMTPTAYRMSRVHSAADGAFPQVIQR</sequence>
<protein>
    <recommendedName>
        <fullName evidence="5">HTH araC/xylS-type domain-containing protein</fullName>
    </recommendedName>
</protein>
<dbReference type="PRINTS" id="PR00032">
    <property type="entry name" value="HTHARAC"/>
</dbReference>
<dbReference type="EMBL" id="CP011388">
    <property type="protein sequence ID" value="ANE46433.1"/>
    <property type="molecule type" value="Genomic_DNA"/>
</dbReference>
<dbReference type="SUPFAM" id="SSF46689">
    <property type="entry name" value="Homeodomain-like"/>
    <property type="match status" value="2"/>
</dbReference>
<keyword evidence="7" id="KW-1185">Reference proteome</keyword>
<evidence type="ECO:0000256" key="3">
    <source>
        <dbReference type="ARBA" id="ARBA00023159"/>
    </source>
</evidence>
<keyword evidence="2" id="KW-0238">DNA-binding</keyword>
<evidence type="ECO:0000256" key="4">
    <source>
        <dbReference type="ARBA" id="ARBA00023163"/>
    </source>
</evidence>
<evidence type="ECO:0000259" key="5">
    <source>
        <dbReference type="PROSITE" id="PS01124"/>
    </source>
</evidence>
<dbReference type="RefSeq" id="WP_068605984.1">
    <property type="nucleotide sequence ID" value="NZ_CP011388.1"/>
</dbReference>
<dbReference type="Gene3D" id="1.10.10.60">
    <property type="entry name" value="Homeodomain-like"/>
    <property type="match status" value="2"/>
</dbReference>
<dbReference type="InterPro" id="IPR009057">
    <property type="entry name" value="Homeodomain-like_sf"/>
</dbReference>
<evidence type="ECO:0000313" key="6">
    <source>
        <dbReference type="EMBL" id="ANE46433.1"/>
    </source>
</evidence>
<dbReference type="PATRIC" id="fig|1178515.4.peg.1853"/>
<dbReference type="GO" id="GO:0003700">
    <property type="term" value="F:DNA-binding transcription factor activity"/>
    <property type="evidence" value="ECO:0007669"/>
    <property type="project" value="InterPro"/>
</dbReference>
<dbReference type="Pfam" id="PF12833">
    <property type="entry name" value="HTH_18"/>
    <property type="match status" value="1"/>
</dbReference>
<evidence type="ECO:0000256" key="2">
    <source>
        <dbReference type="ARBA" id="ARBA00023125"/>
    </source>
</evidence>
<dbReference type="InterPro" id="IPR018062">
    <property type="entry name" value="HTH_AraC-typ_CS"/>
</dbReference>
<keyword evidence="4" id="KW-0804">Transcription</keyword>
<dbReference type="Proteomes" id="UP000076927">
    <property type="component" value="Chromosome"/>
</dbReference>
<dbReference type="PROSITE" id="PS01124">
    <property type="entry name" value="HTH_ARAC_FAMILY_2"/>
    <property type="match status" value="1"/>
</dbReference>
<dbReference type="GO" id="GO:0043565">
    <property type="term" value="F:sequence-specific DNA binding"/>
    <property type="evidence" value="ECO:0007669"/>
    <property type="project" value="InterPro"/>
</dbReference>
<accession>A0A172TI23</accession>
<dbReference type="KEGG" id="pswu:SY83_09280"/>
<dbReference type="PANTHER" id="PTHR46796">
    <property type="entry name" value="HTH-TYPE TRANSCRIPTIONAL ACTIVATOR RHAS-RELATED"/>
    <property type="match status" value="1"/>
</dbReference>
<keyword evidence="1" id="KW-0805">Transcription regulation</keyword>
<evidence type="ECO:0000256" key="1">
    <source>
        <dbReference type="ARBA" id="ARBA00023015"/>
    </source>
</evidence>
<reference evidence="6 7" key="1">
    <citation type="submission" date="2015-01" db="EMBL/GenBank/DDBJ databases">
        <title>Paenibacillus swuensis/DY6/whole genome sequencing.</title>
        <authorList>
            <person name="Kim M.K."/>
            <person name="Srinivasan S."/>
            <person name="Lee J.-J."/>
        </authorList>
    </citation>
    <scope>NUCLEOTIDE SEQUENCE [LARGE SCALE GENOMIC DNA]</scope>
    <source>
        <strain evidence="6 7">DY6</strain>
    </source>
</reference>
<dbReference type="Gene3D" id="2.60.120.280">
    <property type="entry name" value="Regulatory protein AraC"/>
    <property type="match status" value="1"/>
</dbReference>
<dbReference type="SUPFAM" id="SSF51215">
    <property type="entry name" value="Regulatory protein AraC"/>
    <property type="match status" value="1"/>
</dbReference>
<keyword evidence="3" id="KW-0010">Activator</keyword>
<organism evidence="6 7">
    <name type="scientific">Paenibacillus swuensis</name>
    <dbReference type="NCBI Taxonomy" id="1178515"/>
    <lineage>
        <taxon>Bacteria</taxon>
        <taxon>Bacillati</taxon>
        <taxon>Bacillota</taxon>
        <taxon>Bacilli</taxon>
        <taxon>Bacillales</taxon>
        <taxon>Paenibacillaceae</taxon>
        <taxon>Paenibacillus</taxon>
    </lineage>
</organism>
<gene>
    <name evidence="6" type="ORF">SY83_09280</name>
</gene>
<dbReference type="InterPro" id="IPR020449">
    <property type="entry name" value="Tscrpt_reg_AraC-type_HTH"/>
</dbReference>
<feature type="domain" description="HTH araC/xylS-type" evidence="5">
    <location>
        <begin position="185"/>
        <end position="284"/>
    </location>
</feature>
<evidence type="ECO:0000313" key="7">
    <source>
        <dbReference type="Proteomes" id="UP000076927"/>
    </source>
</evidence>
<dbReference type="PANTHER" id="PTHR46796:SF6">
    <property type="entry name" value="ARAC SUBFAMILY"/>
    <property type="match status" value="1"/>
</dbReference>
<proteinExistence type="predicted"/>
<dbReference type="SMART" id="SM00342">
    <property type="entry name" value="HTH_ARAC"/>
    <property type="match status" value="1"/>
</dbReference>
<dbReference type="InterPro" id="IPR018060">
    <property type="entry name" value="HTH_AraC"/>
</dbReference>
<dbReference type="PROSITE" id="PS00041">
    <property type="entry name" value="HTH_ARAC_FAMILY_1"/>
    <property type="match status" value="1"/>
</dbReference>